<evidence type="ECO:0000313" key="2">
    <source>
        <dbReference type="Proteomes" id="UP000219452"/>
    </source>
</evidence>
<keyword evidence="2" id="KW-1185">Reference proteome</keyword>
<dbReference type="InterPro" id="IPR045944">
    <property type="entry name" value="DUF6364"/>
</dbReference>
<organism evidence="1 2">
    <name type="scientific">Spirosoma fluviale</name>
    <dbReference type="NCBI Taxonomy" id="1597977"/>
    <lineage>
        <taxon>Bacteria</taxon>
        <taxon>Pseudomonadati</taxon>
        <taxon>Bacteroidota</taxon>
        <taxon>Cytophagia</taxon>
        <taxon>Cytophagales</taxon>
        <taxon>Cytophagaceae</taxon>
        <taxon>Spirosoma</taxon>
    </lineage>
</organism>
<dbReference type="Proteomes" id="UP000219452">
    <property type="component" value="Unassembled WGS sequence"/>
</dbReference>
<dbReference type="OrthoDB" id="964373at2"/>
<dbReference type="Pfam" id="PF19891">
    <property type="entry name" value="DUF6364"/>
    <property type="match status" value="1"/>
</dbReference>
<sequence length="84" mass="9227">MGKVKLTLTVDERVVASAKLLARQQRKSLSAMIEELLNPVSSVLPETAPAMPGALQLRGIAKGSLSQKTDRQIRAMMYKDRYGL</sequence>
<evidence type="ECO:0000313" key="1">
    <source>
        <dbReference type="EMBL" id="SOD99742.1"/>
    </source>
</evidence>
<accession>A0A286GW70</accession>
<reference evidence="2" key="1">
    <citation type="submission" date="2017-09" db="EMBL/GenBank/DDBJ databases">
        <authorList>
            <person name="Varghese N."/>
            <person name="Submissions S."/>
        </authorList>
    </citation>
    <scope>NUCLEOTIDE SEQUENCE [LARGE SCALE GENOMIC DNA]</scope>
    <source>
        <strain evidence="2">DSM 29961</strain>
    </source>
</reference>
<dbReference type="RefSeq" id="WP_097132132.1">
    <property type="nucleotide sequence ID" value="NZ_OCNH01000010.1"/>
</dbReference>
<proteinExistence type="predicted"/>
<dbReference type="AlphaFoldDB" id="A0A286GW70"/>
<protein>
    <submittedName>
        <fullName evidence="1">Uncharacterized protein</fullName>
    </submittedName>
</protein>
<gene>
    <name evidence="1" type="ORF">SAMN06269250_0139</name>
</gene>
<dbReference type="EMBL" id="OCNH01000010">
    <property type="protein sequence ID" value="SOD99742.1"/>
    <property type="molecule type" value="Genomic_DNA"/>
</dbReference>
<name>A0A286GW70_9BACT</name>